<dbReference type="EMBL" id="BSFQ01000057">
    <property type="protein sequence ID" value="GLL15833.1"/>
    <property type="molecule type" value="Genomic_DNA"/>
</dbReference>
<dbReference type="Gene3D" id="3.40.109.10">
    <property type="entry name" value="NADH Oxidase"/>
    <property type="match status" value="1"/>
</dbReference>
<name>A0A9W6UFY5_9PSEU</name>
<keyword evidence="6" id="KW-1185">Reference proteome</keyword>
<dbReference type="InterPro" id="IPR029479">
    <property type="entry name" value="Nitroreductase"/>
</dbReference>
<dbReference type="Proteomes" id="UP001143463">
    <property type="component" value="Unassembled WGS sequence"/>
</dbReference>
<dbReference type="AlphaFoldDB" id="A0A9W6UFY5"/>
<evidence type="ECO:0000256" key="2">
    <source>
        <dbReference type="ARBA" id="ARBA00022643"/>
    </source>
</evidence>
<evidence type="ECO:0000256" key="1">
    <source>
        <dbReference type="ARBA" id="ARBA00022630"/>
    </source>
</evidence>
<feature type="domain" description="Nitroreductase" evidence="4">
    <location>
        <begin position="15"/>
        <end position="201"/>
    </location>
</feature>
<keyword evidence="3" id="KW-0560">Oxidoreductase</keyword>
<sequence length="237" mass="25113">MNATVGAGTLGALLADRHSCRAFRPDPVPTAVLDDIVAQATRAPSWCNTQPWQVAILSGAPLEAFRAELLAAERSRPDEAEFEAGPPRYVGASLQRRREAGWALYSAVGARRGDRAATSTQALENFRFFGAPHVAVLSADAHLGAYGLVDCGSFVSLLLLAAQARGVATIAQAAIVSRPDIVRRHVPLGSDRTLVCGISLGFAVRGHPANAFRTDRAPLEDVRVHIGAPTPTVEDHP</sequence>
<dbReference type="SUPFAM" id="SSF55469">
    <property type="entry name" value="FMN-dependent nitroreductase-like"/>
    <property type="match status" value="1"/>
</dbReference>
<keyword evidence="1" id="KW-0285">Flavoprotein</keyword>
<dbReference type="RefSeq" id="WP_051738304.1">
    <property type="nucleotide sequence ID" value="NZ_BAAAUZ010000075.1"/>
</dbReference>
<dbReference type="GO" id="GO:0016491">
    <property type="term" value="F:oxidoreductase activity"/>
    <property type="evidence" value="ECO:0007669"/>
    <property type="project" value="UniProtKB-KW"/>
</dbReference>
<proteinExistence type="predicted"/>
<evidence type="ECO:0000256" key="3">
    <source>
        <dbReference type="ARBA" id="ARBA00023002"/>
    </source>
</evidence>
<gene>
    <name evidence="5" type="ORF">GCM10017577_69870</name>
</gene>
<protein>
    <submittedName>
        <fullName evidence="5">Nitroreductase</fullName>
    </submittedName>
</protein>
<dbReference type="PANTHER" id="PTHR23026:SF90">
    <property type="entry name" value="IODOTYROSINE DEIODINASE 1"/>
    <property type="match status" value="1"/>
</dbReference>
<dbReference type="CDD" id="cd02136">
    <property type="entry name" value="PnbA_NfnB-like"/>
    <property type="match status" value="1"/>
</dbReference>
<evidence type="ECO:0000259" key="4">
    <source>
        <dbReference type="Pfam" id="PF00881"/>
    </source>
</evidence>
<dbReference type="Pfam" id="PF00881">
    <property type="entry name" value="Nitroreductase"/>
    <property type="match status" value="1"/>
</dbReference>
<keyword evidence="2" id="KW-0288">FMN</keyword>
<reference evidence="5" key="2">
    <citation type="submission" date="2023-01" db="EMBL/GenBank/DDBJ databases">
        <authorList>
            <person name="Sun Q."/>
            <person name="Evtushenko L."/>
        </authorList>
    </citation>
    <scope>NUCLEOTIDE SEQUENCE</scope>
    <source>
        <strain evidence="5">VKM Ac-1069</strain>
    </source>
</reference>
<evidence type="ECO:0000313" key="6">
    <source>
        <dbReference type="Proteomes" id="UP001143463"/>
    </source>
</evidence>
<comment type="caution">
    <text evidence="5">The sequence shown here is derived from an EMBL/GenBank/DDBJ whole genome shotgun (WGS) entry which is preliminary data.</text>
</comment>
<accession>A0A9W6UFY5</accession>
<organism evidence="5 6">
    <name type="scientific">Pseudonocardia halophobica</name>
    <dbReference type="NCBI Taxonomy" id="29401"/>
    <lineage>
        <taxon>Bacteria</taxon>
        <taxon>Bacillati</taxon>
        <taxon>Actinomycetota</taxon>
        <taxon>Actinomycetes</taxon>
        <taxon>Pseudonocardiales</taxon>
        <taxon>Pseudonocardiaceae</taxon>
        <taxon>Pseudonocardia</taxon>
    </lineage>
</organism>
<dbReference type="PANTHER" id="PTHR23026">
    <property type="entry name" value="NADPH NITROREDUCTASE"/>
    <property type="match status" value="1"/>
</dbReference>
<evidence type="ECO:0000313" key="5">
    <source>
        <dbReference type="EMBL" id="GLL15833.1"/>
    </source>
</evidence>
<reference evidence="5" key="1">
    <citation type="journal article" date="2014" name="Int. J. Syst. Evol. Microbiol.">
        <title>Complete genome sequence of Corynebacterium casei LMG S-19264T (=DSM 44701T), isolated from a smear-ripened cheese.</title>
        <authorList>
            <consortium name="US DOE Joint Genome Institute (JGI-PGF)"/>
            <person name="Walter F."/>
            <person name="Albersmeier A."/>
            <person name="Kalinowski J."/>
            <person name="Ruckert C."/>
        </authorList>
    </citation>
    <scope>NUCLEOTIDE SEQUENCE</scope>
    <source>
        <strain evidence="5">VKM Ac-1069</strain>
    </source>
</reference>
<dbReference type="InterPro" id="IPR000415">
    <property type="entry name" value="Nitroreductase-like"/>
</dbReference>
<dbReference type="InterPro" id="IPR050627">
    <property type="entry name" value="Nitroreductase/BluB"/>
</dbReference>